<feature type="domain" description="HTH luxR-type" evidence="2">
    <location>
        <begin position="477"/>
        <end position="542"/>
    </location>
</feature>
<dbReference type="SUPFAM" id="SSF48452">
    <property type="entry name" value="TPR-like"/>
    <property type="match status" value="1"/>
</dbReference>
<dbReference type="AlphaFoldDB" id="A0A3N7HWP5"/>
<dbReference type="GO" id="GO:0006355">
    <property type="term" value="P:regulation of DNA-templated transcription"/>
    <property type="evidence" value="ECO:0007669"/>
    <property type="project" value="InterPro"/>
</dbReference>
<dbReference type="Pfam" id="PF00196">
    <property type="entry name" value="GerE"/>
    <property type="match status" value="1"/>
</dbReference>
<dbReference type="InterPro" id="IPR000792">
    <property type="entry name" value="Tscrpt_reg_LuxR_C"/>
</dbReference>
<accession>A0A3N7HWP5</accession>
<dbReference type="CDD" id="cd06170">
    <property type="entry name" value="LuxR_C_like"/>
    <property type="match status" value="1"/>
</dbReference>
<dbReference type="PRINTS" id="PR00038">
    <property type="entry name" value="HTHLUXR"/>
</dbReference>
<dbReference type="InterPro" id="IPR016032">
    <property type="entry name" value="Sig_transdc_resp-reg_C-effctor"/>
</dbReference>
<dbReference type="SMART" id="SM00421">
    <property type="entry name" value="HTH_LUXR"/>
    <property type="match status" value="1"/>
</dbReference>
<name>A0A3N7HWP5_9BURK</name>
<dbReference type="PROSITE" id="PS50043">
    <property type="entry name" value="HTH_LUXR_2"/>
    <property type="match status" value="1"/>
</dbReference>
<gene>
    <name evidence="3" type="ORF">DZC73_02865</name>
</gene>
<dbReference type="OrthoDB" id="9146062at2"/>
<reference evidence="3 4" key="2">
    <citation type="submission" date="2018-12" db="EMBL/GenBank/DDBJ databases">
        <title>Rhizobacter gummiphilus sp. nov., a rubber-degrading bacterium isolated from the soil of a botanical garden in Japan.</title>
        <authorList>
            <person name="Shunsuke S.S."/>
        </authorList>
    </citation>
    <scope>NUCLEOTIDE SEQUENCE [LARGE SCALE GENOMIC DNA]</scope>
    <source>
        <strain evidence="3 4">S-16</strain>
    </source>
</reference>
<comment type="caution">
    <text evidence="3">The sequence shown here is derived from an EMBL/GenBank/DDBJ whole genome shotgun (WGS) entry which is preliminary data.</text>
</comment>
<organism evidence="3 4">
    <name type="scientific">Piscinibacter terrae</name>
    <dbReference type="NCBI Taxonomy" id="2496871"/>
    <lineage>
        <taxon>Bacteria</taxon>
        <taxon>Pseudomonadati</taxon>
        <taxon>Pseudomonadota</taxon>
        <taxon>Betaproteobacteria</taxon>
        <taxon>Burkholderiales</taxon>
        <taxon>Sphaerotilaceae</taxon>
        <taxon>Piscinibacter</taxon>
    </lineage>
</organism>
<keyword evidence="4" id="KW-1185">Reference proteome</keyword>
<dbReference type="InterPro" id="IPR011990">
    <property type="entry name" value="TPR-like_helical_dom_sf"/>
</dbReference>
<reference evidence="3 4" key="1">
    <citation type="submission" date="2018-08" db="EMBL/GenBank/DDBJ databases">
        <authorList>
            <person name="Khan S.A."/>
            <person name="Jeon C.O."/>
            <person name="Chun B.H."/>
            <person name="Jeong S.E."/>
        </authorList>
    </citation>
    <scope>NUCLEOTIDE SEQUENCE [LARGE SCALE GENOMIC DNA]</scope>
    <source>
        <strain evidence="3 4">S-16</strain>
    </source>
</reference>
<evidence type="ECO:0000259" key="2">
    <source>
        <dbReference type="PROSITE" id="PS50043"/>
    </source>
</evidence>
<dbReference type="PANTHER" id="PTHR43214">
    <property type="entry name" value="TWO-COMPONENT RESPONSE REGULATOR"/>
    <property type="match status" value="1"/>
</dbReference>
<dbReference type="PROSITE" id="PS00622">
    <property type="entry name" value="HTH_LUXR_1"/>
    <property type="match status" value="1"/>
</dbReference>
<sequence length="548" mass="59008">MAHRLAAARAAYDDRRWADALHQFRECDALQPLAREDLVRLAWSAGMLDRDDDLLACCARLFEESEAAGDLASAAYWAFFHGFRLMALREHGLSSAWLQRARRHADSAGEDCSVHGYLLLPQIIKHVMSAEFGTAISTAQRALEVAGRCSDAELEALARCWMGKAMLAQGQLDDGVAALDEAMLLALGDSLSPVVTGLVYCNLIASCRQVYEFERVREWTAALAKWCHSQPQLVQFGGACELHRAEILELDGAWQESVAAARDATRRAVRPAHLDIRAGAAYQEGEIHRLRGEWSLAEQCLVEAHRLGTDPQPGLALLRLATGEAAQASAMLHRSLSAAASPLARARLLPAMVETLLEVGTVEAAADAAAQLQAVADSYPSSMLEAAAAQARGRVRLAQGDPGGAMHGLEHALSAWLRLSAPYLAAGARVLLGLACRGIGDMESTRMHFEAARECFIWLGARPALGKLEALDAAPACGTPDAGLSPRELEVLRLLATGQTNKGIARELGLSEKTVERHLSSIFDKLQVHTRSAATAFAFRQGLLPASP</sequence>
<dbReference type="PANTHER" id="PTHR43214:SF43">
    <property type="entry name" value="TWO-COMPONENT RESPONSE REGULATOR"/>
    <property type="match status" value="1"/>
</dbReference>
<dbReference type="SUPFAM" id="SSF46894">
    <property type="entry name" value="C-terminal effector domain of the bipartite response regulators"/>
    <property type="match status" value="1"/>
</dbReference>
<dbReference type="EMBL" id="QUSW01000001">
    <property type="protein sequence ID" value="RQP26808.1"/>
    <property type="molecule type" value="Genomic_DNA"/>
</dbReference>
<dbReference type="InterPro" id="IPR036388">
    <property type="entry name" value="WH-like_DNA-bd_sf"/>
</dbReference>
<dbReference type="Gene3D" id="1.25.40.10">
    <property type="entry name" value="Tetratricopeptide repeat domain"/>
    <property type="match status" value="1"/>
</dbReference>
<dbReference type="Proteomes" id="UP000267464">
    <property type="component" value="Unassembled WGS sequence"/>
</dbReference>
<dbReference type="InterPro" id="IPR039420">
    <property type="entry name" value="WalR-like"/>
</dbReference>
<dbReference type="Gene3D" id="1.10.10.10">
    <property type="entry name" value="Winged helix-like DNA-binding domain superfamily/Winged helix DNA-binding domain"/>
    <property type="match status" value="1"/>
</dbReference>
<evidence type="ECO:0000313" key="4">
    <source>
        <dbReference type="Proteomes" id="UP000267464"/>
    </source>
</evidence>
<protein>
    <submittedName>
        <fullName evidence="3">Helix-turn-helix transcriptional regulator</fullName>
    </submittedName>
</protein>
<dbReference type="GO" id="GO:0003677">
    <property type="term" value="F:DNA binding"/>
    <property type="evidence" value="ECO:0007669"/>
    <property type="project" value="UniProtKB-KW"/>
</dbReference>
<keyword evidence="1" id="KW-0238">DNA-binding</keyword>
<evidence type="ECO:0000256" key="1">
    <source>
        <dbReference type="ARBA" id="ARBA00023125"/>
    </source>
</evidence>
<proteinExistence type="predicted"/>
<evidence type="ECO:0000313" key="3">
    <source>
        <dbReference type="EMBL" id="RQP26808.1"/>
    </source>
</evidence>